<sequence>MEGEGCSYVGFFDLQGNKWAESRNPILAITPEQIRHIVNAIASSNTVDLRASGAKLGTRKFICVFQDENVVVLKQLGGDADDKLMVSVGRFFKGCVVGAAPGGEREKCSRISVEKYTEYLKSINY</sequence>
<dbReference type="Pfam" id="PF00235">
    <property type="entry name" value="Profilin"/>
    <property type="match status" value="1"/>
</dbReference>
<accession>A0A2T7PR87</accession>
<organism evidence="1 2">
    <name type="scientific">Pomacea canaliculata</name>
    <name type="common">Golden apple snail</name>
    <dbReference type="NCBI Taxonomy" id="400727"/>
    <lineage>
        <taxon>Eukaryota</taxon>
        <taxon>Metazoa</taxon>
        <taxon>Spiralia</taxon>
        <taxon>Lophotrochozoa</taxon>
        <taxon>Mollusca</taxon>
        <taxon>Gastropoda</taxon>
        <taxon>Caenogastropoda</taxon>
        <taxon>Architaenioglossa</taxon>
        <taxon>Ampullarioidea</taxon>
        <taxon>Ampullariidae</taxon>
        <taxon>Pomacea</taxon>
    </lineage>
</organism>
<reference evidence="1 2" key="1">
    <citation type="submission" date="2018-04" db="EMBL/GenBank/DDBJ databases">
        <title>The genome of golden apple snail Pomacea canaliculata provides insight into stress tolerance and invasive adaptation.</title>
        <authorList>
            <person name="Liu C."/>
            <person name="Liu B."/>
            <person name="Ren Y."/>
            <person name="Zhang Y."/>
            <person name="Wang H."/>
            <person name="Li S."/>
            <person name="Jiang F."/>
            <person name="Yin L."/>
            <person name="Zhang G."/>
            <person name="Qian W."/>
            <person name="Fan W."/>
        </authorList>
    </citation>
    <scope>NUCLEOTIDE SEQUENCE [LARGE SCALE GENOMIC DNA]</scope>
    <source>
        <strain evidence="1">SZHN2017</strain>
        <tissue evidence="1">Muscle</tissue>
    </source>
</reference>
<evidence type="ECO:0000313" key="2">
    <source>
        <dbReference type="Proteomes" id="UP000245119"/>
    </source>
</evidence>
<proteinExistence type="predicted"/>
<comment type="caution">
    <text evidence="1">The sequence shown here is derived from an EMBL/GenBank/DDBJ whole genome shotgun (WGS) entry which is preliminary data.</text>
</comment>
<dbReference type="SUPFAM" id="SSF55770">
    <property type="entry name" value="Profilin (actin-binding protein)"/>
    <property type="match status" value="1"/>
</dbReference>
<dbReference type="AlphaFoldDB" id="A0A2T7PR87"/>
<dbReference type="Proteomes" id="UP000245119">
    <property type="component" value="Linkage Group LG2"/>
</dbReference>
<dbReference type="InterPro" id="IPR036140">
    <property type="entry name" value="PFN_sf"/>
</dbReference>
<gene>
    <name evidence="1" type="ORF">C0Q70_02897</name>
</gene>
<dbReference type="Gene3D" id="3.30.450.30">
    <property type="entry name" value="Dynein light chain 2a, cytoplasmic"/>
    <property type="match status" value="1"/>
</dbReference>
<dbReference type="GO" id="GO:0003779">
    <property type="term" value="F:actin binding"/>
    <property type="evidence" value="ECO:0007669"/>
    <property type="project" value="InterPro"/>
</dbReference>
<evidence type="ECO:0008006" key="3">
    <source>
        <dbReference type="Google" id="ProtNLM"/>
    </source>
</evidence>
<keyword evidence="2" id="KW-1185">Reference proteome</keyword>
<dbReference type="EMBL" id="PZQS01000002">
    <property type="protein sequence ID" value="PVD35928.1"/>
    <property type="molecule type" value="Genomic_DNA"/>
</dbReference>
<dbReference type="InterPro" id="IPR048278">
    <property type="entry name" value="PFN"/>
</dbReference>
<evidence type="ECO:0000313" key="1">
    <source>
        <dbReference type="EMBL" id="PVD35928.1"/>
    </source>
</evidence>
<name>A0A2T7PR87_POMCA</name>
<protein>
    <recommendedName>
        <fullName evidence="3">Profilin</fullName>
    </recommendedName>
</protein>